<dbReference type="AlphaFoldDB" id="A0A0D8YAU9"/>
<evidence type="ECO:0000313" key="3">
    <source>
        <dbReference type="EMBL" id="KJH53154.1"/>
    </source>
</evidence>
<feature type="domain" description="WH1" evidence="2">
    <location>
        <begin position="97"/>
        <end position="214"/>
    </location>
</feature>
<dbReference type="PROSITE" id="PS50108">
    <property type="entry name" value="CRIB"/>
    <property type="match status" value="1"/>
</dbReference>
<gene>
    <name evidence="3" type="ORF">DICVIV_00652</name>
</gene>
<organism evidence="3 4">
    <name type="scientific">Dictyocaulus viviparus</name>
    <name type="common">Bovine lungworm</name>
    <dbReference type="NCBI Taxonomy" id="29172"/>
    <lineage>
        <taxon>Eukaryota</taxon>
        <taxon>Metazoa</taxon>
        <taxon>Ecdysozoa</taxon>
        <taxon>Nematoda</taxon>
        <taxon>Chromadorea</taxon>
        <taxon>Rhabditida</taxon>
        <taxon>Rhabditina</taxon>
        <taxon>Rhabditomorpha</taxon>
        <taxon>Strongyloidea</taxon>
        <taxon>Metastrongylidae</taxon>
        <taxon>Dictyocaulus</taxon>
    </lineage>
</organism>
<dbReference type="Gene3D" id="2.30.29.30">
    <property type="entry name" value="Pleckstrin-homology domain (PH domain)/Phosphotyrosine-binding domain (PTB)"/>
    <property type="match status" value="1"/>
</dbReference>
<dbReference type="Proteomes" id="UP000053766">
    <property type="component" value="Unassembled WGS sequence"/>
</dbReference>
<dbReference type="PROSITE" id="PS50229">
    <property type="entry name" value="WH1"/>
    <property type="match status" value="1"/>
</dbReference>
<name>A0A0D8YAU9_DICVI</name>
<keyword evidence="4" id="KW-1185">Reference proteome</keyword>
<evidence type="ECO:0008006" key="5">
    <source>
        <dbReference type="Google" id="ProtNLM"/>
    </source>
</evidence>
<dbReference type="InterPro" id="IPR011993">
    <property type="entry name" value="PH-like_dom_sf"/>
</dbReference>
<feature type="domain" description="CRIB" evidence="1">
    <location>
        <begin position="281"/>
        <end position="294"/>
    </location>
</feature>
<dbReference type="EMBL" id="KN716155">
    <property type="protein sequence ID" value="KJH53154.1"/>
    <property type="molecule type" value="Genomic_DNA"/>
</dbReference>
<evidence type="ECO:0000313" key="4">
    <source>
        <dbReference type="Proteomes" id="UP000053766"/>
    </source>
</evidence>
<dbReference type="OrthoDB" id="5847350at2759"/>
<sequence length="623" mass="70445">MEFSSSAYKKQQHIDHDVLHSTAVDDLLYKENNNNNKIKTESLLYKSVEVVVDRNLMTINTRKKLHNESSDTVREIPRENCISTHLKESERQSILKYLEPSSKVICTGICQLLRGENKIWKDTKIGVICFIFNSLFNEYTLSLLLPMSNVTVLPAKELWTMPVSASFKMERTCDEHLLVFMLESSPRNVCGLHFYDPHEAQVFHRILNTENRSRNSGRVAQWRRQLSSPSSKDDKYGPIEWISEMYDVLTLKDEDKSSKRGFLGSIFTINRKKKSKLKQNISAPLNFRHIQHLELGTLSYEDQDTLSNLAKKRNSIRGCESFVRGPHNKLLAEFRSSVMVAHKQRRTPRVVKKGTLTKATVLKIILFYVFMCRLAYAVVMYTSNDPVEIIGSFEIFSRKEFSSRCALAIEPLSTTNTILPQPSLTVLKNSHSGMGMCEVTTSPYDLPAIPYLTESMYSEYPSESKKHLPNLPSYAAIPIWGIELPLLNSTEAPIHSSPSAPPCDQSSPEQSTIPITSAFPINNHAVDVTSPSTVFAPVPPIAPPPPPPDLLSSASKPPPFSEIVQRIYSVSPFKTNVQKGLLQSPINNGSIFSAIQFQLEKRREYIVTDSDHETESTNSEWTD</sequence>
<reference evidence="4" key="2">
    <citation type="journal article" date="2016" name="Sci. Rep.">
        <title>Dictyocaulus viviparus genome, variome and transcriptome elucidate lungworm biology and support future intervention.</title>
        <authorList>
            <person name="McNulty S.N."/>
            <person name="Strube C."/>
            <person name="Rosa B.A."/>
            <person name="Martin J.C."/>
            <person name="Tyagi R."/>
            <person name="Choi Y.J."/>
            <person name="Wang Q."/>
            <person name="Hallsworth Pepin K."/>
            <person name="Zhang X."/>
            <person name="Ozersky P."/>
            <person name="Wilson R.K."/>
            <person name="Sternberg P.W."/>
            <person name="Gasser R.B."/>
            <person name="Mitreva M."/>
        </authorList>
    </citation>
    <scope>NUCLEOTIDE SEQUENCE [LARGE SCALE GENOMIC DNA]</scope>
    <source>
        <strain evidence="4">HannoverDv2000</strain>
    </source>
</reference>
<evidence type="ECO:0000259" key="1">
    <source>
        <dbReference type="PROSITE" id="PS50108"/>
    </source>
</evidence>
<accession>A0A0D8YAU9</accession>
<dbReference type="InterPro" id="IPR000095">
    <property type="entry name" value="CRIB_dom"/>
</dbReference>
<protein>
    <recommendedName>
        <fullName evidence="5">WH1 domain protein</fullName>
    </recommendedName>
</protein>
<evidence type="ECO:0000259" key="2">
    <source>
        <dbReference type="PROSITE" id="PS50229"/>
    </source>
</evidence>
<dbReference type="InterPro" id="IPR000697">
    <property type="entry name" value="WH1/EVH1_dom"/>
</dbReference>
<dbReference type="STRING" id="29172.A0A0D8YAU9"/>
<reference evidence="3 4" key="1">
    <citation type="submission" date="2013-11" db="EMBL/GenBank/DDBJ databases">
        <title>Draft genome of the bovine lungworm Dictyocaulus viviparus.</title>
        <authorList>
            <person name="Mitreva M."/>
        </authorList>
    </citation>
    <scope>NUCLEOTIDE SEQUENCE [LARGE SCALE GENOMIC DNA]</scope>
    <source>
        <strain evidence="3 4">HannoverDv2000</strain>
    </source>
</reference>
<proteinExistence type="predicted"/>